<feature type="compositionally biased region" description="Low complexity" evidence="1">
    <location>
        <begin position="32"/>
        <end position="41"/>
    </location>
</feature>
<dbReference type="AlphaFoldDB" id="A0A8M8UQ29"/>
<feature type="compositionally biased region" description="Basic and acidic residues" evidence="1">
    <location>
        <begin position="120"/>
        <end position="170"/>
    </location>
</feature>
<dbReference type="RefSeq" id="XP_020549027.1">
    <property type="nucleotide sequence ID" value="XM_020693368.1"/>
</dbReference>
<name>A0A8M8UQ29_SESIN</name>
<dbReference type="RefSeq" id="XP_020549028.1">
    <property type="nucleotide sequence ID" value="XM_020693369.1"/>
</dbReference>
<organism evidence="2 4">
    <name type="scientific">Sesamum indicum</name>
    <name type="common">Oriental sesame</name>
    <name type="synonym">Sesamum orientale</name>
    <dbReference type="NCBI Taxonomy" id="4182"/>
    <lineage>
        <taxon>Eukaryota</taxon>
        <taxon>Viridiplantae</taxon>
        <taxon>Streptophyta</taxon>
        <taxon>Embryophyta</taxon>
        <taxon>Tracheophyta</taxon>
        <taxon>Spermatophyta</taxon>
        <taxon>Magnoliopsida</taxon>
        <taxon>eudicotyledons</taxon>
        <taxon>Gunneridae</taxon>
        <taxon>Pentapetalae</taxon>
        <taxon>asterids</taxon>
        <taxon>lamiids</taxon>
        <taxon>Lamiales</taxon>
        <taxon>Pedaliaceae</taxon>
        <taxon>Sesamum</taxon>
    </lineage>
</organism>
<protein>
    <submittedName>
        <fullName evidence="3 4">Zinc finger CCCH domain-containing protein 13 isoform X1</fullName>
    </submittedName>
</protein>
<feature type="region of interest" description="Disordered" evidence="1">
    <location>
        <begin position="1"/>
        <end position="319"/>
    </location>
</feature>
<evidence type="ECO:0000313" key="4">
    <source>
        <dbReference type="RefSeq" id="XP_020549028.1"/>
    </source>
</evidence>
<dbReference type="Proteomes" id="UP000504604">
    <property type="component" value="Linkage group LG4"/>
</dbReference>
<dbReference type="OrthoDB" id="1928974at2759"/>
<keyword evidence="2" id="KW-1185">Reference proteome</keyword>
<dbReference type="GeneID" id="105159918"/>
<dbReference type="PANTHER" id="PTHR22426">
    <property type="entry name" value="ARGININE_SERINE-RICH COILED-COIL PROTEIN 2"/>
    <property type="match status" value="1"/>
</dbReference>
<accession>A0A8M8UQ29</accession>
<evidence type="ECO:0000313" key="3">
    <source>
        <dbReference type="RefSeq" id="XP_020549027.1"/>
    </source>
</evidence>
<feature type="compositionally biased region" description="Basic and acidic residues" evidence="1">
    <location>
        <begin position="179"/>
        <end position="225"/>
    </location>
</feature>
<feature type="compositionally biased region" description="Basic and acidic residues" evidence="1">
    <location>
        <begin position="1"/>
        <end position="19"/>
    </location>
</feature>
<sequence>MDSNAREGLDSKAEFRKPSNDAANRKYRRRSPVGGSSSSDGSPRRERSSSPVPSKKDISKLADDTRKKDDSRSQSGRSGESYKHSDRQSSRSYHRHDDRSRRDRHVDDYDRGYSKPSYRSGRDSRDYNNLDHSKGDKEHRSRDYVNDVDTYSHSKLDGSGHRNRDKDSYDRAGSGRRHANMEERDRDRDRERHREDKGDRYGKTDYRKGSVDHKTDRSPAYEESRGQQNDSSSRRDSSGHRLREASQRDAKELDAERSATDEKRRHENRGVYKDQHNSEPKEHSDDVSTKGQDSVAKKPKISSLESTGPGTEGNSDQAFVKDSDIDAAKIAAMKAAELVNRNLVGTGYMSTDQKKKLLWGNKKNTAVEESAHRWDTTMFGDRERQEKFNKLMSLRLHWYLWPIVGREGRCKDGAEARQSRCGEAAGAASDGAGEAIHSWIASERWSNCWARSLRFSFSYPRACIRGSSGIMLYCMKKLFCKMLNDHHVRISQSLVMICKVTRYSMFSKLFTLNVFRGLGLSSRSLCAYFCQSFVKCCFFLPFGWIGYFVSLGPSFFHTGIAHCSATHLVE</sequence>
<feature type="compositionally biased region" description="Basic and acidic residues" evidence="1">
    <location>
        <begin position="80"/>
        <end position="113"/>
    </location>
</feature>
<gene>
    <name evidence="3 4" type="primary">LOC105159918</name>
</gene>
<evidence type="ECO:0000256" key="1">
    <source>
        <dbReference type="SAM" id="MobiDB-lite"/>
    </source>
</evidence>
<proteinExistence type="predicted"/>
<feature type="compositionally biased region" description="Basic and acidic residues" evidence="1">
    <location>
        <begin position="42"/>
        <end position="72"/>
    </location>
</feature>
<reference evidence="3 4" key="1">
    <citation type="submission" date="2025-04" db="UniProtKB">
        <authorList>
            <consortium name="RefSeq"/>
        </authorList>
    </citation>
    <scope>IDENTIFICATION</scope>
</reference>
<evidence type="ECO:0000313" key="2">
    <source>
        <dbReference type="Proteomes" id="UP000504604"/>
    </source>
</evidence>
<feature type="compositionally biased region" description="Polar residues" evidence="1">
    <location>
        <begin position="303"/>
        <end position="317"/>
    </location>
</feature>
<dbReference type="PANTHER" id="PTHR22426:SF2">
    <property type="entry name" value="ARGININE_SERINE-RICH COILED-COIL PROTEIN 2"/>
    <property type="match status" value="1"/>
</dbReference>
<feature type="compositionally biased region" description="Basic and acidic residues" evidence="1">
    <location>
        <begin position="232"/>
        <end position="288"/>
    </location>
</feature>